<dbReference type="GO" id="GO:0003899">
    <property type="term" value="F:DNA-directed RNA polymerase activity"/>
    <property type="evidence" value="ECO:0007669"/>
    <property type="project" value="UniProtKB-UniRule"/>
</dbReference>
<evidence type="ECO:0000256" key="9">
    <source>
        <dbReference type="SAM" id="Coils"/>
    </source>
</evidence>
<reference evidence="11 12" key="1">
    <citation type="journal article" date="2016" name="Nat. Commun.">
        <title>Thousands of microbial genomes shed light on interconnected biogeochemical processes in an aquifer system.</title>
        <authorList>
            <person name="Anantharaman K."/>
            <person name="Brown C.T."/>
            <person name="Hug L.A."/>
            <person name="Sharon I."/>
            <person name="Castelle C.J."/>
            <person name="Probst A.J."/>
            <person name="Thomas B.C."/>
            <person name="Singh A."/>
            <person name="Wilkins M.J."/>
            <person name="Karaoz U."/>
            <person name="Brodie E.L."/>
            <person name="Williams K.H."/>
            <person name="Hubbard S.S."/>
            <person name="Banfield J.F."/>
        </authorList>
    </citation>
    <scope>NUCLEOTIDE SEQUENCE [LARGE SCALE GENOMIC DNA]</scope>
</reference>
<feature type="binding site" evidence="7">
    <location>
        <position position="73"/>
    </location>
    <ligand>
        <name>Zn(2+)</name>
        <dbReference type="ChEBI" id="CHEBI:29105"/>
        <label>1</label>
    </ligand>
</feature>
<dbReference type="HAMAP" id="MF_01322">
    <property type="entry name" value="RNApol_bact_RpoC"/>
    <property type="match status" value="1"/>
</dbReference>
<dbReference type="Gene3D" id="1.10.274.100">
    <property type="entry name" value="RNA polymerase Rpb1, domain 3"/>
    <property type="match status" value="1"/>
</dbReference>
<protein>
    <recommendedName>
        <fullName evidence="7">DNA-directed RNA polymerase subunit beta'</fullName>
        <shortName evidence="7">RNAP subunit beta'</shortName>
        <ecNumber evidence="7">2.7.7.6</ecNumber>
    </recommendedName>
    <alternativeName>
        <fullName evidence="7">RNA polymerase subunit beta'</fullName>
    </alternativeName>
    <alternativeName>
        <fullName evidence="7">Transcriptase subunit beta'</fullName>
    </alternativeName>
</protein>
<keyword evidence="4 7" id="KW-0479">Metal-binding</keyword>
<dbReference type="Proteomes" id="UP000176665">
    <property type="component" value="Unassembled WGS sequence"/>
</dbReference>
<feature type="binding site" evidence="7">
    <location>
        <position position="555"/>
    </location>
    <ligand>
        <name>Mg(2+)</name>
        <dbReference type="ChEBI" id="CHEBI:18420"/>
    </ligand>
</feature>
<comment type="catalytic activity">
    <reaction evidence="6 7 8">
        <text>RNA(n) + a ribonucleoside 5'-triphosphate = RNA(n+1) + diphosphate</text>
        <dbReference type="Rhea" id="RHEA:21248"/>
        <dbReference type="Rhea" id="RHEA-COMP:14527"/>
        <dbReference type="Rhea" id="RHEA-COMP:17342"/>
        <dbReference type="ChEBI" id="CHEBI:33019"/>
        <dbReference type="ChEBI" id="CHEBI:61557"/>
        <dbReference type="ChEBI" id="CHEBI:140395"/>
        <dbReference type="EC" id="2.7.7.6"/>
    </reaction>
</comment>
<evidence type="ECO:0000256" key="4">
    <source>
        <dbReference type="ARBA" id="ARBA00022723"/>
    </source>
</evidence>
<comment type="cofactor">
    <cofactor evidence="7">
        <name>Mg(2+)</name>
        <dbReference type="ChEBI" id="CHEBI:18420"/>
    </cofactor>
    <text evidence="7">Binds 1 Mg(2+) ion per subunit.</text>
</comment>
<feature type="binding site" evidence="7">
    <location>
        <position position="959"/>
    </location>
    <ligand>
        <name>Zn(2+)</name>
        <dbReference type="ChEBI" id="CHEBI:29105"/>
        <label>2</label>
    </ligand>
</feature>
<dbReference type="GO" id="GO:0000428">
    <property type="term" value="C:DNA-directed RNA polymerase complex"/>
    <property type="evidence" value="ECO:0007669"/>
    <property type="project" value="UniProtKB-KW"/>
</dbReference>
<keyword evidence="7" id="KW-0862">Zinc</keyword>
<name>A0A1F5YRQ3_9BACT</name>
<dbReference type="InterPro" id="IPR042102">
    <property type="entry name" value="RNA_pol_Rpb1_3_sf"/>
</dbReference>
<dbReference type="STRING" id="1798371.A2W14_01255"/>
<dbReference type="InterPro" id="IPR012754">
    <property type="entry name" value="DNA-dir_RpoC_beta_prime_bact"/>
</dbReference>
<dbReference type="InterPro" id="IPR044893">
    <property type="entry name" value="RNA_pol_Rpb1_clamp_domain"/>
</dbReference>
<feature type="domain" description="RNA polymerase N-terminal" evidence="10">
    <location>
        <begin position="329"/>
        <end position="607"/>
    </location>
</feature>
<dbReference type="Gene3D" id="1.10.150.390">
    <property type="match status" value="1"/>
</dbReference>
<dbReference type="Pfam" id="PF00623">
    <property type="entry name" value="RNA_pol_Rpb1_2"/>
    <property type="match status" value="2"/>
</dbReference>
<dbReference type="InterPro" id="IPR038120">
    <property type="entry name" value="Rpb1_funnel_sf"/>
</dbReference>
<feature type="binding site" evidence="7">
    <location>
        <position position="89"/>
    </location>
    <ligand>
        <name>Zn(2+)</name>
        <dbReference type="ChEBI" id="CHEBI:29105"/>
        <label>1</label>
    </ligand>
</feature>
<organism evidence="11 12">
    <name type="scientific">Candidatus Gottesmanbacteria bacterium RBG_16_37_8</name>
    <dbReference type="NCBI Taxonomy" id="1798371"/>
    <lineage>
        <taxon>Bacteria</taxon>
        <taxon>Candidatus Gottesmaniibacteriota</taxon>
    </lineage>
</organism>
<evidence type="ECO:0000259" key="10">
    <source>
        <dbReference type="SMART" id="SM00663"/>
    </source>
</evidence>
<sequence length="1244" mass="139407">MRNNIMDKKGNFGNIIDFEGLQIKLASPYDILSWSYGEITKPETINYRTLKPEKDGLFDERIFGPTKDWECYCGKYKRIRYRGIVCDKCGVEVTQSKVRRERMGHLKLAAPVAHVWFFKGTPSKLSLIMDITPKALENIIYFASYLVTEVDKVGYKKAQDHLKDTFEKRKDDRQKIYQNKIVEVEKQYTNQKKEMIKKIKNKETRDLTIQELEFRKKQQLTMLSEEFASEESTAKEIYSTISDLVNRLKPLTVISEDEYLKLREYNVSSFLKIGMGAECILEILRKMNLNKIIIDLRKEAQESSGQRKIKATKRLRVIESLKKAEIDPSWMIISILPVIPPDLRPMVQLTGGKFATSDLNDLYRRVINRNNRLKHLIELGAPEIILRNEKRMLQEAVDSLIDASQRPSGRTAGGQVLRSLSDMLRGKQGRFRQNLLGKRVDYSGRSVIVVGPELNLSQCGLPKEMALELFKPFVLRELIMRGLAPNVKSAKNILEGREAQVFDILEEITKNHPILLNRAPTLHKLGIQAFYPILIEGSAIRIHPCVCAGYNADFDGDQMAVHVPLSQSSQKEAKELMLPSNNLLKPADGTPITIPNKEMALGCYYLTSLPTADNIIPDEKLPIYSSEKEAILAFQTSKIELRQSIKVLINNKLIRTSAGRVLFNEILPPELRYFNDNVKVATIKSLITRAFDLYSKEEVSTLIDKVKDLGFFGATIAGGVSISLFDNIIIPEKSKMIKEAEEKVNQVEQNFQQGLITNEERKRLQNEIWIDITERLADSTWASMSDDNPVKLIINSGGARASKDQLKQLSAVKGLVVDPLGKIVELPTKSNYREGLSIFEYVTSTRGSRKGLTDSALKTADAGYLTRRLIDVAHDAIIRADECSTNNGFKINRSDRRQTSLELRVLGRVLAEDVILAKSKKAILKKGELITEDKLPLFKDVESVIVRSPLTCDLKSGLCANCYGLDLSTKKFVEIGTPVGIIAAQSIGEPGTQLTMRVRHAGGIVGLDVTQGLPRVEELFEARTPKIASPVSEISGKVIVEEMEDGFNISIKSVGIKPVEEKSYFVTKTSELRVKTGDLISAGEALTTGSLDIKEVLQIRSLLDTQNYLLSEIQKVYESQGIPIHDKHFEVIIRKMSDKVRIETAGDTSLLPGELVDKATFEEENAKILASGGEPSTAQVVILGITRASLYTQSWLSSASFQETTSVLTDAALSGREDRLLGLKENVIIGRLIPVTADRAAVNI</sequence>
<evidence type="ECO:0000256" key="7">
    <source>
        <dbReference type="HAMAP-Rule" id="MF_01322"/>
    </source>
</evidence>
<comment type="similarity">
    <text evidence="7 8">Belongs to the RNA polymerase beta' chain family.</text>
</comment>
<gene>
    <name evidence="7" type="primary">rpoC</name>
    <name evidence="11" type="ORF">A2W14_01255</name>
</gene>
<comment type="subunit">
    <text evidence="7">The RNAP catalytic core consists of 2 alpha, 1 beta, 1 beta' and 1 omega subunit. When a sigma factor is associated with the core the holoenzyme is formed, which can initiate transcription.</text>
</comment>
<comment type="cofactor">
    <cofactor evidence="7">
        <name>Zn(2+)</name>
        <dbReference type="ChEBI" id="CHEBI:29105"/>
    </cofactor>
    <text evidence="7">Binds 2 Zn(2+) ions per subunit.</text>
</comment>
<evidence type="ECO:0000313" key="11">
    <source>
        <dbReference type="EMBL" id="OGG02657.1"/>
    </source>
</evidence>
<dbReference type="GO" id="GO:0003677">
    <property type="term" value="F:DNA binding"/>
    <property type="evidence" value="ECO:0007669"/>
    <property type="project" value="UniProtKB-UniRule"/>
</dbReference>
<dbReference type="InterPro" id="IPR006592">
    <property type="entry name" value="RNA_pol_N"/>
</dbReference>
<dbReference type="InterPro" id="IPR000722">
    <property type="entry name" value="RNA_pol_asu"/>
</dbReference>
<dbReference type="Pfam" id="PF04997">
    <property type="entry name" value="RNA_pol_Rpb1_1"/>
    <property type="match status" value="1"/>
</dbReference>
<keyword evidence="7" id="KW-0460">Magnesium</keyword>
<feature type="binding site" evidence="7">
    <location>
        <position position="86"/>
    </location>
    <ligand>
        <name>Zn(2+)</name>
        <dbReference type="ChEBI" id="CHEBI:29105"/>
        <label>1</label>
    </ligand>
</feature>
<dbReference type="SUPFAM" id="SSF64484">
    <property type="entry name" value="beta and beta-prime subunits of DNA dependent RNA-polymerase"/>
    <property type="match status" value="1"/>
</dbReference>
<comment type="caution">
    <text evidence="11">The sequence shown here is derived from an EMBL/GenBank/DDBJ whole genome shotgun (WGS) entry which is preliminary data.</text>
</comment>
<feature type="binding site" evidence="7">
    <location>
        <position position="71"/>
    </location>
    <ligand>
        <name>Zn(2+)</name>
        <dbReference type="ChEBI" id="CHEBI:29105"/>
        <label>1</label>
    </ligand>
</feature>
<keyword evidence="3 7" id="KW-0548">Nucleotidyltransferase</keyword>
<feature type="binding site" evidence="7">
    <location>
        <position position="557"/>
    </location>
    <ligand>
        <name>Mg(2+)</name>
        <dbReference type="ChEBI" id="CHEBI:18420"/>
    </ligand>
</feature>
<keyword evidence="9" id="KW-0175">Coiled coil</keyword>
<proteinExistence type="inferred from homology"/>
<dbReference type="EC" id="2.7.7.6" evidence="7"/>
<accession>A0A1F5YRQ3</accession>
<feature type="binding site" evidence="7">
    <location>
        <position position="952"/>
    </location>
    <ligand>
        <name>Zn(2+)</name>
        <dbReference type="ChEBI" id="CHEBI:29105"/>
        <label>2</label>
    </ligand>
</feature>
<dbReference type="InterPro" id="IPR007066">
    <property type="entry name" value="RNA_pol_Rpb1_3"/>
</dbReference>
<feature type="coiled-coil region" evidence="9">
    <location>
        <begin position="174"/>
        <end position="205"/>
    </location>
</feature>
<dbReference type="InterPro" id="IPR007080">
    <property type="entry name" value="RNA_pol_Rpb1_1"/>
</dbReference>
<keyword evidence="1 7" id="KW-0240">DNA-directed RNA polymerase</keyword>
<dbReference type="Gene3D" id="2.40.40.20">
    <property type="match status" value="1"/>
</dbReference>
<dbReference type="GO" id="GO:0000287">
    <property type="term" value="F:magnesium ion binding"/>
    <property type="evidence" value="ECO:0007669"/>
    <property type="project" value="UniProtKB-UniRule"/>
</dbReference>
<dbReference type="GO" id="GO:0006351">
    <property type="term" value="P:DNA-templated transcription"/>
    <property type="evidence" value="ECO:0007669"/>
    <property type="project" value="UniProtKB-UniRule"/>
</dbReference>
<comment type="function">
    <text evidence="7 8">DNA-dependent RNA polymerase catalyzes the transcription of DNA into RNA using the four ribonucleoside triphosphates as substrates.</text>
</comment>
<dbReference type="Gene3D" id="1.10.1790.20">
    <property type="match status" value="1"/>
</dbReference>
<dbReference type="Pfam" id="PF04998">
    <property type="entry name" value="RNA_pol_Rpb1_5"/>
    <property type="match status" value="1"/>
</dbReference>
<evidence type="ECO:0000256" key="8">
    <source>
        <dbReference type="RuleBase" id="RU004279"/>
    </source>
</evidence>
<dbReference type="PANTHER" id="PTHR19376">
    <property type="entry name" value="DNA-DIRECTED RNA POLYMERASE"/>
    <property type="match status" value="1"/>
</dbReference>
<dbReference type="InterPro" id="IPR007081">
    <property type="entry name" value="RNA_pol_Rpb1_5"/>
</dbReference>
<dbReference type="AlphaFoldDB" id="A0A1F5YRQ3"/>
<dbReference type="Gene3D" id="4.10.860.120">
    <property type="entry name" value="RNA polymerase II, clamp domain"/>
    <property type="match status" value="1"/>
</dbReference>
<evidence type="ECO:0000256" key="1">
    <source>
        <dbReference type="ARBA" id="ARBA00022478"/>
    </source>
</evidence>
<evidence type="ECO:0000256" key="5">
    <source>
        <dbReference type="ARBA" id="ARBA00023163"/>
    </source>
</evidence>
<dbReference type="Pfam" id="PF04983">
    <property type="entry name" value="RNA_pol_Rpb1_3"/>
    <property type="match status" value="1"/>
</dbReference>
<feature type="coiled-coil region" evidence="9">
    <location>
        <begin position="730"/>
        <end position="757"/>
    </location>
</feature>
<dbReference type="Gene3D" id="1.10.40.90">
    <property type="match status" value="1"/>
</dbReference>
<dbReference type="InterPro" id="IPR045867">
    <property type="entry name" value="DNA-dir_RpoC_beta_prime"/>
</dbReference>
<dbReference type="GO" id="GO:0008270">
    <property type="term" value="F:zinc ion binding"/>
    <property type="evidence" value="ECO:0007669"/>
    <property type="project" value="UniProtKB-UniRule"/>
</dbReference>
<dbReference type="Gene3D" id="2.40.50.100">
    <property type="match status" value="1"/>
</dbReference>
<dbReference type="EMBL" id="MFJA01000059">
    <property type="protein sequence ID" value="OGG02657.1"/>
    <property type="molecule type" value="Genomic_DNA"/>
</dbReference>
<evidence type="ECO:0000313" key="12">
    <source>
        <dbReference type="Proteomes" id="UP000176665"/>
    </source>
</evidence>
<dbReference type="SMART" id="SM00663">
    <property type="entry name" value="RPOLA_N"/>
    <property type="match status" value="1"/>
</dbReference>
<dbReference type="Gene3D" id="1.10.132.30">
    <property type="match status" value="1"/>
</dbReference>
<dbReference type="CDD" id="cd01609">
    <property type="entry name" value="RNAP_beta'_N"/>
    <property type="match status" value="1"/>
</dbReference>
<dbReference type="CDD" id="cd02655">
    <property type="entry name" value="RNAP_beta'_C"/>
    <property type="match status" value="1"/>
</dbReference>
<keyword evidence="5 7" id="KW-0804">Transcription</keyword>
<feature type="binding site" evidence="7">
    <location>
        <position position="962"/>
    </location>
    <ligand>
        <name>Zn(2+)</name>
        <dbReference type="ChEBI" id="CHEBI:29105"/>
        <label>2</label>
    </ligand>
</feature>
<evidence type="ECO:0000256" key="2">
    <source>
        <dbReference type="ARBA" id="ARBA00022679"/>
    </source>
</evidence>
<dbReference type="NCBIfam" id="TIGR02386">
    <property type="entry name" value="rpoC_TIGR"/>
    <property type="match status" value="1"/>
</dbReference>
<evidence type="ECO:0000256" key="3">
    <source>
        <dbReference type="ARBA" id="ARBA00022695"/>
    </source>
</evidence>
<dbReference type="PANTHER" id="PTHR19376:SF54">
    <property type="entry name" value="DNA-DIRECTED RNA POLYMERASE SUBUNIT BETA"/>
    <property type="match status" value="1"/>
</dbReference>
<evidence type="ECO:0000256" key="6">
    <source>
        <dbReference type="ARBA" id="ARBA00048552"/>
    </source>
</evidence>
<feature type="binding site" evidence="7">
    <location>
        <position position="883"/>
    </location>
    <ligand>
        <name>Zn(2+)</name>
        <dbReference type="ChEBI" id="CHEBI:29105"/>
        <label>2</label>
    </ligand>
</feature>
<keyword evidence="2 7" id="KW-0808">Transferase</keyword>
<feature type="binding site" evidence="7">
    <location>
        <position position="553"/>
    </location>
    <ligand>
        <name>Mg(2+)</name>
        <dbReference type="ChEBI" id="CHEBI:18420"/>
    </ligand>
</feature>